<name>A0A2K3KRY6_TRIPR</name>
<dbReference type="GO" id="GO:0016301">
    <property type="term" value="F:kinase activity"/>
    <property type="evidence" value="ECO:0007669"/>
    <property type="project" value="UniProtKB-KW"/>
</dbReference>
<dbReference type="AlphaFoldDB" id="A0A2K3KRY6"/>
<evidence type="ECO:0000313" key="1">
    <source>
        <dbReference type="EMBL" id="PNX69035.1"/>
    </source>
</evidence>
<dbReference type="Proteomes" id="UP000236291">
    <property type="component" value="Unassembled WGS sequence"/>
</dbReference>
<proteinExistence type="predicted"/>
<protein>
    <submittedName>
        <fullName evidence="1">Cysteine-rich receptor-like protein kinase</fullName>
    </submittedName>
</protein>
<feature type="non-terminal residue" evidence="1">
    <location>
        <position position="76"/>
    </location>
</feature>
<reference evidence="1 2" key="2">
    <citation type="journal article" date="2017" name="Front. Plant Sci.">
        <title>Gene Classification and Mining of Molecular Markers Useful in Red Clover (Trifolium pratense) Breeding.</title>
        <authorList>
            <person name="Istvanek J."/>
            <person name="Dluhosova J."/>
            <person name="Dluhos P."/>
            <person name="Patkova L."/>
            <person name="Nedelnik J."/>
            <person name="Repkova J."/>
        </authorList>
    </citation>
    <scope>NUCLEOTIDE SEQUENCE [LARGE SCALE GENOMIC DNA]</scope>
    <source>
        <strain evidence="2">cv. Tatra</strain>
        <tissue evidence="1">Young leaves</tissue>
    </source>
</reference>
<comment type="caution">
    <text evidence="1">The sequence shown here is derived from an EMBL/GenBank/DDBJ whole genome shotgun (WGS) entry which is preliminary data.</text>
</comment>
<gene>
    <name evidence="1" type="ORF">L195_g056494</name>
</gene>
<keyword evidence="1" id="KW-0675">Receptor</keyword>
<accession>A0A2K3KRY6</accession>
<reference evidence="1 2" key="1">
    <citation type="journal article" date="2014" name="Am. J. Bot.">
        <title>Genome assembly and annotation for red clover (Trifolium pratense; Fabaceae).</title>
        <authorList>
            <person name="Istvanek J."/>
            <person name="Jaros M."/>
            <person name="Krenek A."/>
            <person name="Repkova J."/>
        </authorList>
    </citation>
    <scope>NUCLEOTIDE SEQUENCE [LARGE SCALE GENOMIC DNA]</scope>
    <source>
        <strain evidence="2">cv. Tatra</strain>
        <tissue evidence="1">Young leaves</tissue>
    </source>
</reference>
<organism evidence="1 2">
    <name type="scientific">Trifolium pratense</name>
    <name type="common">Red clover</name>
    <dbReference type="NCBI Taxonomy" id="57577"/>
    <lineage>
        <taxon>Eukaryota</taxon>
        <taxon>Viridiplantae</taxon>
        <taxon>Streptophyta</taxon>
        <taxon>Embryophyta</taxon>
        <taxon>Tracheophyta</taxon>
        <taxon>Spermatophyta</taxon>
        <taxon>Magnoliopsida</taxon>
        <taxon>eudicotyledons</taxon>
        <taxon>Gunneridae</taxon>
        <taxon>Pentapetalae</taxon>
        <taxon>rosids</taxon>
        <taxon>fabids</taxon>
        <taxon>Fabales</taxon>
        <taxon>Fabaceae</taxon>
        <taxon>Papilionoideae</taxon>
        <taxon>50 kb inversion clade</taxon>
        <taxon>NPAAA clade</taxon>
        <taxon>Hologalegina</taxon>
        <taxon>IRL clade</taxon>
        <taxon>Trifolieae</taxon>
        <taxon>Trifolium</taxon>
    </lineage>
</organism>
<sequence>MDREGLWFGVLTTRYGVEGGRVKEGGMRGSAWRREILRLREGVDGVGWFRESVAKKVGNGAETLFWTDPWLGIVFC</sequence>
<keyword evidence="1" id="KW-0808">Transferase</keyword>
<keyword evidence="1" id="KW-0418">Kinase</keyword>
<dbReference type="EMBL" id="ASHM01107295">
    <property type="protein sequence ID" value="PNX69035.1"/>
    <property type="molecule type" value="Genomic_DNA"/>
</dbReference>
<evidence type="ECO:0000313" key="2">
    <source>
        <dbReference type="Proteomes" id="UP000236291"/>
    </source>
</evidence>